<comment type="caution">
    <text evidence="1">The sequence shown here is derived from an EMBL/GenBank/DDBJ whole genome shotgun (WGS) entry which is preliminary data.</text>
</comment>
<keyword evidence="2" id="KW-1185">Reference proteome</keyword>
<dbReference type="AlphaFoldDB" id="A0A3N0XJY1"/>
<organism evidence="1 2">
    <name type="scientific">Anabarilius grahami</name>
    <name type="common">Kanglang fish</name>
    <name type="synonym">Barilius grahami</name>
    <dbReference type="NCBI Taxonomy" id="495550"/>
    <lineage>
        <taxon>Eukaryota</taxon>
        <taxon>Metazoa</taxon>
        <taxon>Chordata</taxon>
        <taxon>Craniata</taxon>
        <taxon>Vertebrata</taxon>
        <taxon>Euteleostomi</taxon>
        <taxon>Actinopterygii</taxon>
        <taxon>Neopterygii</taxon>
        <taxon>Teleostei</taxon>
        <taxon>Ostariophysi</taxon>
        <taxon>Cypriniformes</taxon>
        <taxon>Xenocyprididae</taxon>
        <taxon>Xenocypridinae</taxon>
        <taxon>Xenocypridinae incertae sedis</taxon>
        <taxon>Anabarilius</taxon>
    </lineage>
</organism>
<accession>A0A3N0XJY1</accession>
<dbReference type="Proteomes" id="UP000281406">
    <property type="component" value="Unassembled WGS sequence"/>
</dbReference>
<name>A0A3N0XJY1_ANAGA</name>
<proteinExistence type="predicted"/>
<evidence type="ECO:0000313" key="2">
    <source>
        <dbReference type="Proteomes" id="UP000281406"/>
    </source>
</evidence>
<evidence type="ECO:0000313" key="1">
    <source>
        <dbReference type="EMBL" id="ROI47815.1"/>
    </source>
</evidence>
<sequence>MVNRVVQGIMADLALREAMADLALQEAMADQDVRGAMAMAGPGPQVRPLWPWVYACSVCRHKGRNFGIKPCE</sequence>
<reference evidence="1 2" key="1">
    <citation type="submission" date="2018-10" db="EMBL/GenBank/DDBJ databases">
        <title>Genome assembly for a Yunnan-Guizhou Plateau 3E fish, Anabarilius grahami (Regan), and its evolutionary and genetic applications.</title>
        <authorList>
            <person name="Jiang W."/>
        </authorList>
    </citation>
    <scope>NUCLEOTIDE SEQUENCE [LARGE SCALE GENOMIC DNA]</scope>
    <source>
        <strain evidence="1">AG-KIZ</strain>
        <tissue evidence="1">Muscle</tissue>
    </source>
</reference>
<gene>
    <name evidence="1" type="ORF">DPX16_16238</name>
</gene>
<protein>
    <submittedName>
        <fullName evidence="1">Uncharacterized protein</fullName>
    </submittedName>
</protein>
<dbReference type="EMBL" id="RJVU01071404">
    <property type="protein sequence ID" value="ROI47815.1"/>
    <property type="molecule type" value="Genomic_DNA"/>
</dbReference>